<dbReference type="InterPro" id="IPR047951">
    <property type="entry name" value="Transpos_ISL3"/>
</dbReference>
<dbReference type="InterPro" id="IPR017894">
    <property type="entry name" value="HTH_IS21_transposase_type"/>
</dbReference>
<dbReference type="Pfam" id="PF14690">
    <property type="entry name" value="Zn_ribbon_ISL3"/>
    <property type="match status" value="1"/>
</dbReference>
<proteinExistence type="predicted"/>
<keyword evidence="4" id="KW-1185">Reference proteome</keyword>
<dbReference type="PANTHER" id="PTHR33498">
    <property type="entry name" value="TRANSPOSASE FOR INSERTION SEQUENCE ELEMENT IS1557"/>
    <property type="match status" value="1"/>
</dbReference>
<dbReference type="Pfam" id="PF01610">
    <property type="entry name" value="DDE_Tnp_ISL3"/>
    <property type="match status" value="1"/>
</dbReference>
<feature type="compositionally biased region" description="Pro residues" evidence="1">
    <location>
        <begin position="269"/>
        <end position="282"/>
    </location>
</feature>
<name>A0A940WKX1_9ACTN</name>
<comment type="caution">
    <text evidence="3">The sequence shown here is derived from an EMBL/GenBank/DDBJ whole genome shotgun (WGS) entry which is preliminary data.</text>
</comment>
<dbReference type="Proteomes" id="UP000674234">
    <property type="component" value="Unassembled WGS sequence"/>
</dbReference>
<dbReference type="EMBL" id="JAFCNB010000019">
    <property type="protein sequence ID" value="MBP2707401.1"/>
    <property type="molecule type" value="Genomic_DNA"/>
</dbReference>
<evidence type="ECO:0000313" key="3">
    <source>
        <dbReference type="EMBL" id="MBP2707401.1"/>
    </source>
</evidence>
<protein>
    <submittedName>
        <fullName evidence="3">ISL3 family transposase</fullName>
    </submittedName>
</protein>
<dbReference type="AlphaFoldDB" id="A0A940WKX1"/>
<evidence type="ECO:0000313" key="4">
    <source>
        <dbReference type="Proteomes" id="UP000674234"/>
    </source>
</evidence>
<organism evidence="3 4">
    <name type="scientific">Microbispora oryzae</name>
    <dbReference type="NCBI Taxonomy" id="2806554"/>
    <lineage>
        <taxon>Bacteria</taxon>
        <taxon>Bacillati</taxon>
        <taxon>Actinomycetota</taxon>
        <taxon>Actinomycetes</taxon>
        <taxon>Streptosporangiales</taxon>
        <taxon>Streptosporangiaceae</taxon>
        <taxon>Microbispora</taxon>
    </lineage>
</organism>
<evidence type="ECO:0000259" key="2">
    <source>
        <dbReference type="PROSITE" id="PS50531"/>
    </source>
</evidence>
<dbReference type="InterPro" id="IPR002560">
    <property type="entry name" value="Transposase_DDE"/>
</dbReference>
<feature type="domain" description="HTH IS21-type" evidence="2">
    <location>
        <begin position="296"/>
        <end position="361"/>
    </location>
</feature>
<dbReference type="PANTHER" id="PTHR33498:SF1">
    <property type="entry name" value="TRANSPOSASE FOR INSERTION SEQUENCE ELEMENT IS1557"/>
    <property type="match status" value="1"/>
</dbReference>
<reference evidence="3" key="1">
    <citation type="submission" date="2021-02" db="EMBL/GenBank/DDBJ databases">
        <title>Draft genome sequence of Microbispora sp. RL4-1S isolated from rice leaves in Thailand.</title>
        <authorList>
            <person name="Muangham S."/>
            <person name="Duangmal K."/>
        </authorList>
    </citation>
    <scope>NUCLEOTIDE SEQUENCE</scope>
    <source>
        <strain evidence="3">RL4-1S</strain>
    </source>
</reference>
<dbReference type="PROSITE" id="PS50531">
    <property type="entry name" value="HTH_IS21"/>
    <property type="match status" value="1"/>
</dbReference>
<evidence type="ECO:0000256" key="1">
    <source>
        <dbReference type="SAM" id="MobiDB-lite"/>
    </source>
</evidence>
<accession>A0A940WKX1</accession>
<feature type="region of interest" description="Disordered" evidence="1">
    <location>
        <begin position="263"/>
        <end position="284"/>
    </location>
</feature>
<dbReference type="InterPro" id="IPR029261">
    <property type="entry name" value="Transposase_Znf"/>
</dbReference>
<sequence>MLISEIVGALFPHLARVCIDQVLRAGRTVRIRASTGTVEAACPDCGVRSRRRHSHYERRLSDTAAGGQELLIHLRVHRFFCRNTTCVRATFVEQIPGLTVRYGRRSIPAARALRAIALALGGRAGARLTQRLATSVSRTTLIRLIRGLPEPPLAAGPRVLGVDDFAYRRGHSYGTILIDISTSRVVDVLPDRTAETLAAWLQAHPGVEIVCRDRASAYAEGVARGAPHATQVADRWHLWRNLGEAVERTLTRHRHHLPSLIPALSTHPTPSPPLQAPNPPRIPADRDDRIAVRTRERHAVVHALLKQGHGVREIARRLNLGLNTVRRFARAGNPEDLLVHTGTGQRPKALDAYDGYLLKRWAQGCTNAEVFCRELRNLGYRGSSTAVRQYVRPWRAGLPPTPASPRPPTVRQATSWFLRNPARLEPSEQRQLDTLTASCPQLAALRVHVRQFAEMMVRYSATTCLTCAPSSPGYAATKTPSPPGSPCPTALVSSKGTSTGTKCSSGRCTAAPTPISCANASC</sequence>
<gene>
    <name evidence="3" type="ORF">JOL79_26810</name>
</gene>
<dbReference type="NCBIfam" id="NF033550">
    <property type="entry name" value="transpos_ISL3"/>
    <property type="match status" value="1"/>
</dbReference>